<gene>
    <name evidence="4" type="ORF">A8708_02975</name>
</gene>
<reference evidence="4 5" key="1">
    <citation type="submission" date="2016-05" db="EMBL/GenBank/DDBJ databases">
        <title>Paenibacillus sp. 1ZS3-15 nov., isolated from the rhizosphere soil.</title>
        <authorList>
            <person name="Zhang X.X."/>
            <person name="Zhang J."/>
        </authorList>
    </citation>
    <scope>NUCLEOTIDE SEQUENCE [LARGE SCALE GENOMIC DNA]</scope>
    <source>
        <strain evidence="4 5">1ZS3-15</strain>
    </source>
</reference>
<keyword evidence="4" id="KW-0808">Transferase</keyword>
<organism evidence="4 5">
    <name type="scientific">Paenibacillus oryzisoli</name>
    <dbReference type="NCBI Taxonomy" id="1850517"/>
    <lineage>
        <taxon>Bacteria</taxon>
        <taxon>Bacillati</taxon>
        <taxon>Bacillota</taxon>
        <taxon>Bacilli</taxon>
        <taxon>Bacillales</taxon>
        <taxon>Paenibacillaceae</taxon>
        <taxon>Paenibacillus</taxon>
    </lineage>
</organism>
<dbReference type="PANTHER" id="PTHR30576:SF8">
    <property type="entry name" value="UNDECAPRENYL-PHOSPHATE GALACTOSE PHOSPHOTRANSFERASE"/>
    <property type="match status" value="1"/>
</dbReference>
<dbReference type="PANTHER" id="PTHR30576">
    <property type="entry name" value="COLANIC BIOSYNTHESIS UDP-GLUCOSE LIPID CARRIER TRANSFERASE"/>
    <property type="match status" value="1"/>
</dbReference>
<dbReference type="GO" id="GO:0016780">
    <property type="term" value="F:phosphotransferase activity, for other substituted phosphate groups"/>
    <property type="evidence" value="ECO:0007669"/>
    <property type="project" value="TreeGrafter"/>
</dbReference>
<dbReference type="Proteomes" id="UP000078454">
    <property type="component" value="Unassembled WGS sequence"/>
</dbReference>
<feature type="domain" description="Bacterial sugar transferase" evidence="3">
    <location>
        <begin position="2"/>
        <end position="177"/>
    </location>
</feature>
<name>A0A198A8I5_9BACL</name>
<keyword evidence="2" id="KW-0472">Membrane</keyword>
<dbReference type="AlphaFoldDB" id="A0A198A8I5"/>
<comment type="caution">
    <text evidence="4">The sequence shown here is derived from an EMBL/GenBank/DDBJ whole genome shotgun (WGS) entry which is preliminary data.</text>
</comment>
<evidence type="ECO:0000313" key="4">
    <source>
        <dbReference type="EMBL" id="OAS17263.1"/>
    </source>
</evidence>
<protein>
    <submittedName>
        <fullName evidence="4">Sugar transferase</fullName>
    </submittedName>
</protein>
<comment type="similarity">
    <text evidence="1">Belongs to the bacterial sugar transferase family.</text>
</comment>
<dbReference type="OrthoDB" id="9808602at2"/>
<dbReference type="EMBL" id="LYPB01000073">
    <property type="protein sequence ID" value="OAS17263.1"/>
    <property type="molecule type" value="Genomic_DNA"/>
</dbReference>
<accession>A0A198A8I5</accession>
<dbReference type="STRING" id="1850517.A8708_02975"/>
<proteinExistence type="inferred from homology"/>
<feature type="transmembrane region" description="Helical" evidence="2">
    <location>
        <begin position="7"/>
        <end position="28"/>
    </location>
</feature>
<evidence type="ECO:0000313" key="5">
    <source>
        <dbReference type="Proteomes" id="UP000078454"/>
    </source>
</evidence>
<keyword evidence="2" id="KW-1133">Transmembrane helix</keyword>
<evidence type="ECO:0000259" key="3">
    <source>
        <dbReference type="Pfam" id="PF02397"/>
    </source>
</evidence>
<keyword evidence="5" id="KW-1185">Reference proteome</keyword>
<dbReference type="RefSeq" id="WP_068666736.1">
    <property type="nucleotide sequence ID" value="NZ_LYPB01000073.1"/>
</dbReference>
<evidence type="ECO:0000256" key="1">
    <source>
        <dbReference type="ARBA" id="ARBA00006464"/>
    </source>
</evidence>
<dbReference type="Pfam" id="PF02397">
    <property type="entry name" value="Bac_transf"/>
    <property type="match status" value="1"/>
</dbReference>
<dbReference type="InterPro" id="IPR003362">
    <property type="entry name" value="Bact_transf"/>
</dbReference>
<evidence type="ECO:0000256" key="2">
    <source>
        <dbReference type="SAM" id="Phobius"/>
    </source>
</evidence>
<keyword evidence="2" id="KW-0812">Transmembrane</keyword>
<sequence length="198" mass="22358">MKRLFDVSVAITLLGLFLPIIGIVALLIRLKLGSPVIFKQQRPGLHEKPINILKLRSMTDARDSEGNLLPDAIRLTPFGHFLRKFSLDELLQLVNVIKGDLSLVGPRPLLMDYLPLYSKEQAKRHLVRPGITGWAQVHGRNAISWEEKFKLDIWYVENRSFMLDLKILVLTVGKVVKSEGVSHGNHVTMEKFSGSNLS</sequence>